<dbReference type="RefSeq" id="WP_018575010.1">
    <property type="nucleotide sequence ID" value="NZ_CP065725.1"/>
</dbReference>
<evidence type="ECO:0000256" key="3">
    <source>
        <dbReference type="ARBA" id="ARBA00022692"/>
    </source>
</evidence>
<feature type="transmembrane region" description="Helical" evidence="8">
    <location>
        <begin position="131"/>
        <end position="154"/>
    </location>
</feature>
<keyword evidence="4" id="KW-0547">Nucleotide-binding</keyword>
<dbReference type="PANTHER" id="PTHR43394:SF1">
    <property type="entry name" value="ATP-BINDING CASSETTE SUB-FAMILY B MEMBER 10, MITOCHONDRIAL"/>
    <property type="match status" value="1"/>
</dbReference>
<dbReference type="PROSITE" id="PS50893">
    <property type="entry name" value="ABC_TRANSPORTER_2"/>
    <property type="match status" value="1"/>
</dbReference>
<sequence>MKSIWRLLAPLYRQRLGSLVLALVFTMITLAAGVGLLGVAGWFLTGAAIVASWQTFNLFAPSALVRGLSFIRIVSRYIERVVGHDATLRLLADLRGTVFRHLLPLDPGQLANYRDGDLIARLTGDIDALDTVYLFAIAPILTALTVGLILSIVVGAWLPAAGLILMLCLLLASIIVPLVLAKKAHQPGLAVQKNIAIMREMTVQTVTAHADLMALGAENQARRQFAAQCLEVATAHRKQSLLAANGKAVVQLLSGICLLGVLYWGIDGFANGTISGPLWAGLVLAVLGIFEIFAPIMRGASRLGSAAAAAKRIAALTTATPNIVDVIKPQALPLRGEIIFNQVRYAYPIGASNKKGHEVLKGINLSIQAGERIAIIGRSGAGKSSLLSLLLRFDDPDQGEITYAGVDIRQAPLEQLHQRIAFLTQDAPVFLGTIRSNLLIAAPNTNDEQLWLALDRARLGDFVRSLAHGLDTWTGETGRTLSAGQARRLCLARALLSPSQVLVLDEPTRGLDREAERAFMADLMTASQGRTVIMVTHAQISTDYVDRIIKLENGQLI</sequence>
<reference evidence="11 14" key="2">
    <citation type="submission" date="2020-12" db="EMBL/GenBank/DDBJ databases">
        <title>FDA dAtabase for Regulatory Grade micrObial Sequences (FDA-ARGOS): Supporting development and validation of Infectious Disease Dx tests.</title>
        <authorList>
            <person name="Sproer C."/>
            <person name="Gronow S."/>
            <person name="Severitt S."/>
            <person name="Schroder I."/>
            <person name="Tallon L."/>
            <person name="Sadzewicz L."/>
            <person name="Zhao X."/>
            <person name="Boylan J."/>
            <person name="Ott S."/>
            <person name="Bowen H."/>
            <person name="Vavikolanu K."/>
            <person name="Mehta A."/>
            <person name="Aluvathingal J."/>
            <person name="Nadendla S."/>
            <person name="Lowell S."/>
            <person name="Myers T."/>
            <person name="Yan Y."/>
            <person name="Sichtig H."/>
        </authorList>
    </citation>
    <scope>NUCLEOTIDE SEQUENCE [LARGE SCALE GENOMIC DNA]</scope>
    <source>
        <strain evidence="11 14">FDAARGOS_872</strain>
    </source>
</reference>
<evidence type="ECO:0000313" key="14">
    <source>
        <dbReference type="Proteomes" id="UP000594903"/>
    </source>
</evidence>
<evidence type="ECO:0000256" key="4">
    <source>
        <dbReference type="ARBA" id="ARBA00022741"/>
    </source>
</evidence>
<organism evidence="12 13">
    <name type="scientific">Oligella ureolytica</name>
    <dbReference type="NCBI Taxonomy" id="90244"/>
    <lineage>
        <taxon>Bacteria</taxon>
        <taxon>Pseudomonadati</taxon>
        <taxon>Pseudomonadota</taxon>
        <taxon>Betaproteobacteria</taxon>
        <taxon>Burkholderiales</taxon>
        <taxon>Alcaligenaceae</taxon>
        <taxon>Oligella</taxon>
    </lineage>
</organism>
<dbReference type="SMART" id="SM00382">
    <property type="entry name" value="AAA"/>
    <property type="match status" value="1"/>
</dbReference>
<keyword evidence="7 8" id="KW-0472">Membrane</keyword>
<dbReference type="Pfam" id="PF00664">
    <property type="entry name" value="ABC_membrane"/>
    <property type="match status" value="1"/>
</dbReference>
<reference evidence="12 13" key="1">
    <citation type="submission" date="2018-06" db="EMBL/GenBank/DDBJ databases">
        <authorList>
            <consortium name="Pathogen Informatics"/>
            <person name="Doyle S."/>
        </authorList>
    </citation>
    <scope>NUCLEOTIDE SEQUENCE [LARGE SCALE GENOMIC DNA]</scope>
    <source>
        <strain evidence="12 13">NCTC11997</strain>
    </source>
</reference>
<feature type="domain" description="ABC transmembrane type-1" evidence="10">
    <location>
        <begin position="20"/>
        <end position="309"/>
    </location>
</feature>
<evidence type="ECO:0000256" key="2">
    <source>
        <dbReference type="ARBA" id="ARBA00022475"/>
    </source>
</evidence>
<accession>A0A378XGQ3</accession>
<gene>
    <name evidence="11" type="primary">cydC</name>
    <name evidence="11" type="ORF">I6G29_08145</name>
    <name evidence="12" type="ORF">NCTC11997_01696</name>
</gene>
<dbReference type="NCBIfam" id="TIGR02868">
    <property type="entry name" value="CydC"/>
    <property type="match status" value="1"/>
</dbReference>
<feature type="transmembrane region" description="Helical" evidence="8">
    <location>
        <begin position="278"/>
        <end position="296"/>
    </location>
</feature>
<dbReference type="Proteomes" id="UP000594903">
    <property type="component" value="Chromosome"/>
</dbReference>
<dbReference type="EMBL" id="UGSB01000001">
    <property type="protein sequence ID" value="SUA55040.1"/>
    <property type="molecule type" value="Genomic_DNA"/>
</dbReference>
<evidence type="ECO:0000313" key="12">
    <source>
        <dbReference type="EMBL" id="SUA55040.1"/>
    </source>
</evidence>
<feature type="transmembrane region" description="Helical" evidence="8">
    <location>
        <begin position="56"/>
        <end position="74"/>
    </location>
</feature>
<dbReference type="Gene3D" id="1.20.1560.10">
    <property type="entry name" value="ABC transporter type 1, transmembrane domain"/>
    <property type="match status" value="1"/>
</dbReference>
<dbReference type="EMBL" id="CP065725">
    <property type="protein sequence ID" value="QPT39156.1"/>
    <property type="molecule type" value="Genomic_DNA"/>
</dbReference>
<dbReference type="InterPro" id="IPR017871">
    <property type="entry name" value="ABC_transporter-like_CS"/>
</dbReference>
<dbReference type="InterPro" id="IPR036640">
    <property type="entry name" value="ABC1_TM_sf"/>
</dbReference>
<dbReference type="STRING" id="1122619.GCA_000373745_01828"/>
<evidence type="ECO:0000313" key="13">
    <source>
        <dbReference type="Proteomes" id="UP000254603"/>
    </source>
</evidence>
<dbReference type="InterPro" id="IPR039421">
    <property type="entry name" value="Type_1_exporter"/>
</dbReference>
<dbReference type="InterPro" id="IPR014223">
    <property type="entry name" value="ABC_CydC/D"/>
</dbReference>
<dbReference type="GO" id="GO:0005886">
    <property type="term" value="C:plasma membrane"/>
    <property type="evidence" value="ECO:0007669"/>
    <property type="project" value="UniProtKB-SubCell"/>
</dbReference>
<dbReference type="GO" id="GO:0005524">
    <property type="term" value="F:ATP binding"/>
    <property type="evidence" value="ECO:0007669"/>
    <property type="project" value="UniProtKB-KW"/>
</dbReference>
<dbReference type="AlphaFoldDB" id="A0A378XGQ3"/>
<feature type="transmembrane region" description="Helical" evidence="8">
    <location>
        <begin position="248"/>
        <end position="266"/>
    </location>
</feature>
<evidence type="ECO:0000256" key="6">
    <source>
        <dbReference type="ARBA" id="ARBA00022989"/>
    </source>
</evidence>
<keyword evidence="6 8" id="KW-1133">Transmembrane helix</keyword>
<dbReference type="PROSITE" id="PS00211">
    <property type="entry name" value="ABC_TRANSPORTER_1"/>
    <property type="match status" value="1"/>
</dbReference>
<name>A0A378XGQ3_9BURK</name>
<evidence type="ECO:0000259" key="9">
    <source>
        <dbReference type="PROSITE" id="PS50893"/>
    </source>
</evidence>
<dbReference type="SUPFAM" id="SSF90123">
    <property type="entry name" value="ABC transporter transmembrane region"/>
    <property type="match status" value="1"/>
</dbReference>
<dbReference type="InterPro" id="IPR027417">
    <property type="entry name" value="P-loop_NTPase"/>
</dbReference>
<comment type="subcellular location">
    <subcellularLocation>
        <location evidence="1">Cell membrane</location>
        <topology evidence="1">Multi-pass membrane protein</topology>
    </subcellularLocation>
</comment>
<protein>
    <submittedName>
        <fullName evidence="12">Probable ABC transporter ATP-binding protein HI_0664</fullName>
    </submittedName>
    <submittedName>
        <fullName evidence="11">Thiol reductant ABC exporter subunit CydC</fullName>
    </submittedName>
</protein>
<dbReference type="Gene3D" id="3.40.50.300">
    <property type="entry name" value="P-loop containing nucleotide triphosphate hydrolases"/>
    <property type="match status" value="1"/>
</dbReference>
<dbReference type="GO" id="GO:0016887">
    <property type="term" value="F:ATP hydrolysis activity"/>
    <property type="evidence" value="ECO:0007669"/>
    <property type="project" value="InterPro"/>
</dbReference>
<dbReference type="InterPro" id="IPR011527">
    <property type="entry name" value="ABC1_TM_dom"/>
</dbReference>
<keyword evidence="14" id="KW-1185">Reference proteome</keyword>
<evidence type="ECO:0000256" key="5">
    <source>
        <dbReference type="ARBA" id="ARBA00022840"/>
    </source>
</evidence>
<keyword evidence="3 8" id="KW-0812">Transmembrane</keyword>
<dbReference type="InterPro" id="IPR003593">
    <property type="entry name" value="AAA+_ATPase"/>
</dbReference>
<feature type="transmembrane region" description="Helical" evidence="8">
    <location>
        <begin position="160"/>
        <end position="180"/>
    </location>
</feature>
<evidence type="ECO:0000256" key="8">
    <source>
        <dbReference type="SAM" id="Phobius"/>
    </source>
</evidence>
<keyword evidence="2" id="KW-1003">Cell membrane</keyword>
<dbReference type="OrthoDB" id="9802264at2"/>
<dbReference type="Pfam" id="PF00005">
    <property type="entry name" value="ABC_tran"/>
    <property type="match status" value="1"/>
</dbReference>
<dbReference type="GO" id="GO:0015421">
    <property type="term" value="F:ABC-type oligopeptide transporter activity"/>
    <property type="evidence" value="ECO:0007669"/>
    <property type="project" value="TreeGrafter"/>
</dbReference>
<proteinExistence type="predicted"/>
<dbReference type="PANTHER" id="PTHR43394">
    <property type="entry name" value="ATP-DEPENDENT PERMEASE MDL1, MITOCHONDRIAL"/>
    <property type="match status" value="1"/>
</dbReference>
<evidence type="ECO:0000259" key="10">
    <source>
        <dbReference type="PROSITE" id="PS50929"/>
    </source>
</evidence>
<feature type="domain" description="ABC transporter" evidence="9">
    <location>
        <begin position="338"/>
        <end position="557"/>
    </location>
</feature>
<evidence type="ECO:0000256" key="1">
    <source>
        <dbReference type="ARBA" id="ARBA00004651"/>
    </source>
</evidence>
<dbReference type="GO" id="GO:0034775">
    <property type="term" value="P:glutathione transmembrane transport"/>
    <property type="evidence" value="ECO:0007669"/>
    <property type="project" value="InterPro"/>
</dbReference>
<feature type="transmembrane region" description="Helical" evidence="8">
    <location>
        <begin position="20"/>
        <end position="44"/>
    </location>
</feature>
<dbReference type="SUPFAM" id="SSF52540">
    <property type="entry name" value="P-loop containing nucleoside triphosphate hydrolases"/>
    <property type="match status" value="1"/>
</dbReference>
<dbReference type="InterPro" id="IPR003439">
    <property type="entry name" value="ABC_transporter-like_ATP-bd"/>
</dbReference>
<dbReference type="Proteomes" id="UP000254603">
    <property type="component" value="Unassembled WGS sequence"/>
</dbReference>
<dbReference type="PROSITE" id="PS50929">
    <property type="entry name" value="ABC_TM1F"/>
    <property type="match status" value="1"/>
</dbReference>
<evidence type="ECO:0000256" key="7">
    <source>
        <dbReference type="ARBA" id="ARBA00023136"/>
    </source>
</evidence>
<dbReference type="GO" id="GO:0045454">
    <property type="term" value="P:cell redox homeostasis"/>
    <property type="evidence" value="ECO:0007669"/>
    <property type="project" value="InterPro"/>
</dbReference>
<keyword evidence="5 12" id="KW-0067">ATP-binding</keyword>
<evidence type="ECO:0000313" key="11">
    <source>
        <dbReference type="EMBL" id="QPT39156.1"/>
    </source>
</evidence>